<protein>
    <submittedName>
        <fullName evidence="2">Uncharacterized protein</fullName>
    </submittedName>
</protein>
<evidence type="ECO:0000256" key="1">
    <source>
        <dbReference type="SAM" id="Phobius"/>
    </source>
</evidence>
<sequence>MKLKKWHVCLAIVCILCVGYVMYIMNPEFDDLKRFVNPIYEGEASYRVINEDNEDVTETFIKDTETYHTFKLYGKIRDYISDNKLTLSKDS</sequence>
<proteinExistence type="predicted"/>
<keyword evidence="1" id="KW-1133">Transmembrane helix</keyword>
<organism evidence="2 3">
    <name type="scientific">Clostridium innocuum</name>
    <dbReference type="NCBI Taxonomy" id="1522"/>
    <lineage>
        <taxon>Bacteria</taxon>
        <taxon>Bacillati</taxon>
        <taxon>Bacillota</taxon>
        <taxon>Clostridia</taxon>
        <taxon>Eubacteriales</taxon>
        <taxon>Clostridiaceae</taxon>
        <taxon>Clostridium</taxon>
    </lineage>
</organism>
<reference evidence="2 3" key="1">
    <citation type="submission" date="2018-08" db="EMBL/GenBank/DDBJ databases">
        <title>A genome reference for cultivated species of the human gut microbiota.</title>
        <authorList>
            <person name="Zou Y."/>
            <person name="Xue W."/>
            <person name="Luo G."/>
        </authorList>
    </citation>
    <scope>NUCLEOTIDE SEQUENCE [LARGE SCALE GENOMIC DNA]</scope>
    <source>
        <strain evidence="2 3">OF01-2LB</strain>
    </source>
</reference>
<comment type="caution">
    <text evidence="2">The sequence shown here is derived from an EMBL/GenBank/DDBJ whole genome shotgun (WGS) entry which is preliminary data.</text>
</comment>
<dbReference type="OrthoDB" id="1649651at2"/>
<evidence type="ECO:0000313" key="3">
    <source>
        <dbReference type="Proteomes" id="UP000260025"/>
    </source>
</evidence>
<feature type="transmembrane region" description="Helical" evidence="1">
    <location>
        <begin position="7"/>
        <end position="25"/>
    </location>
</feature>
<dbReference type="EMBL" id="QVEV01000002">
    <property type="protein sequence ID" value="RGC18674.1"/>
    <property type="molecule type" value="Genomic_DNA"/>
</dbReference>
<dbReference type="Proteomes" id="UP000260025">
    <property type="component" value="Unassembled WGS sequence"/>
</dbReference>
<gene>
    <name evidence="2" type="ORF">DXA38_02970</name>
</gene>
<dbReference type="AlphaFoldDB" id="A0A3E2W3B0"/>
<name>A0A3E2W3B0_CLOIN</name>
<keyword evidence="1" id="KW-0472">Membrane</keyword>
<evidence type="ECO:0000313" key="2">
    <source>
        <dbReference type="EMBL" id="RGC18674.1"/>
    </source>
</evidence>
<dbReference type="RefSeq" id="WP_117441914.1">
    <property type="nucleotide sequence ID" value="NZ_JAKNHC010000024.1"/>
</dbReference>
<keyword evidence="1" id="KW-0812">Transmembrane</keyword>
<accession>A0A3E2W3B0</accession>